<dbReference type="AlphaFoldDB" id="A0A8J6F265"/>
<organism evidence="1 2">
    <name type="scientific">Eleutherodactylus coqui</name>
    <name type="common">Puerto Rican coqui</name>
    <dbReference type="NCBI Taxonomy" id="57060"/>
    <lineage>
        <taxon>Eukaryota</taxon>
        <taxon>Metazoa</taxon>
        <taxon>Chordata</taxon>
        <taxon>Craniata</taxon>
        <taxon>Vertebrata</taxon>
        <taxon>Euteleostomi</taxon>
        <taxon>Amphibia</taxon>
        <taxon>Batrachia</taxon>
        <taxon>Anura</taxon>
        <taxon>Neobatrachia</taxon>
        <taxon>Hyloidea</taxon>
        <taxon>Eleutherodactylidae</taxon>
        <taxon>Eleutherodactylinae</taxon>
        <taxon>Eleutherodactylus</taxon>
        <taxon>Eleutherodactylus</taxon>
    </lineage>
</organism>
<accession>A0A8J6F265</accession>
<sequence>MDVVRALHRLAAAGRRVQRCCVPLPRTFTSGYAGDKRWTAGPARCLYRRNPPHGSTICRHTQSDTSQATLASVAPVFSVMKFDKEGNILSFGKCQST</sequence>
<comment type="caution">
    <text evidence="1">The sequence shown here is derived from an EMBL/GenBank/DDBJ whole genome shotgun (WGS) entry which is preliminary data.</text>
</comment>
<gene>
    <name evidence="1" type="ORF">GDO78_012708</name>
</gene>
<evidence type="ECO:0000313" key="1">
    <source>
        <dbReference type="EMBL" id="KAG9479176.1"/>
    </source>
</evidence>
<dbReference type="EMBL" id="WNTK01000008">
    <property type="protein sequence ID" value="KAG9479176.1"/>
    <property type="molecule type" value="Genomic_DNA"/>
</dbReference>
<dbReference type="OrthoDB" id="10251508at2759"/>
<proteinExistence type="predicted"/>
<reference evidence="1" key="1">
    <citation type="thesis" date="2020" institute="ProQuest LLC" country="789 East Eisenhower Parkway, Ann Arbor, MI, USA">
        <title>Comparative Genomics and Chromosome Evolution.</title>
        <authorList>
            <person name="Mudd A.B."/>
        </authorList>
    </citation>
    <scope>NUCLEOTIDE SEQUENCE</scope>
    <source>
        <strain evidence="1">HN-11 Male</strain>
        <tissue evidence="1">Kidney and liver</tissue>
    </source>
</reference>
<dbReference type="Proteomes" id="UP000770717">
    <property type="component" value="Unassembled WGS sequence"/>
</dbReference>
<keyword evidence="2" id="KW-1185">Reference proteome</keyword>
<evidence type="ECO:0000313" key="2">
    <source>
        <dbReference type="Proteomes" id="UP000770717"/>
    </source>
</evidence>
<protein>
    <submittedName>
        <fullName evidence="1">Uncharacterized protein</fullName>
    </submittedName>
</protein>
<name>A0A8J6F265_ELECQ</name>